<dbReference type="InterPro" id="IPR036220">
    <property type="entry name" value="UDP-Glc/GDP-Man_DH_C_sf"/>
</dbReference>
<dbReference type="GO" id="GO:0000271">
    <property type="term" value="P:polysaccharide biosynthetic process"/>
    <property type="evidence" value="ECO:0007669"/>
    <property type="project" value="InterPro"/>
</dbReference>
<name>A0AAE3FZ98_9EURY</name>
<dbReference type="EMBL" id="JAKRVX010000007">
    <property type="protein sequence ID" value="MCL9818107.1"/>
    <property type="molecule type" value="Genomic_DNA"/>
</dbReference>
<sequence length="470" mass="49644">MSNNPRTPLEAVDDPQAVSDAFTSGAFKTAVYGLGKMGLPLASVFADVTGAVIGADIDGTVVETVNNGQSHVTGEPGLDPLVAKTVNNGSLNATTDLGAAAETAQIHVVIVPTLITDDGTPDLSIVDSVTETIGHGLSDGDLVIIESTVPPRTCTERVLPTIANASGLDESAFGIAFCPERTKSGRAIKDIRRSWPKIVGGVSEEAGVAAETLYQSITENEVIRVSDATTAESVKVFEGVHRDVNIALANELATYTEALGINVREAIAAANTQDECDILRPGPGVGGHCIPYYPYFLFQQFDAESPLLRTARSVNDDMPAHVVGLLADRLADREIAISDANILLLGLTYRPGVAEIRASPSISISETLTTLGSDVSIVDPLLETYDAFSGTPIEMDELYDRSYDGIVIATPHEEFAAIDWNRFDSAVVVDTHGTADTVVSKHAYEPLAGVAVSAETLRERSSIREVVDAP</sequence>
<proteinExistence type="inferred from homology"/>
<evidence type="ECO:0000256" key="3">
    <source>
        <dbReference type="ARBA" id="ARBA00023002"/>
    </source>
</evidence>
<dbReference type="Gene3D" id="3.40.50.720">
    <property type="entry name" value="NAD(P)-binding Rossmann-like Domain"/>
    <property type="match status" value="2"/>
</dbReference>
<dbReference type="InterPro" id="IPR014026">
    <property type="entry name" value="UDP-Glc/GDP-Man_DH_dimer"/>
</dbReference>
<evidence type="ECO:0000313" key="10">
    <source>
        <dbReference type="Proteomes" id="UP001203207"/>
    </source>
</evidence>
<comment type="catalytic activity">
    <reaction evidence="6">
        <text>UDP-N-acetyl-alpha-D-mannosamine + 2 NAD(+) + H2O = UDP-N-acetyl-alpha-D-mannosaminouronate + 2 NADH + 3 H(+)</text>
        <dbReference type="Rhea" id="RHEA:25780"/>
        <dbReference type="ChEBI" id="CHEBI:15377"/>
        <dbReference type="ChEBI" id="CHEBI:15378"/>
        <dbReference type="ChEBI" id="CHEBI:57540"/>
        <dbReference type="ChEBI" id="CHEBI:57945"/>
        <dbReference type="ChEBI" id="CHEBI:68623"/>
        <dbReference type="ChEBI" id="CHEBI:70731"/>
        <dbReference type="EC" id="1.1.1.336"/>
    </reaction>
</comment>
<dbReference type="NCBIfam" id="TIGR03026">
    <property type="entry name" value="NDP-sugDHase"/>
    <property type="match status" value="1"/>
</dbReference>
<dbReference type="SUPFAM" id="SSF51735">
    <property type="entry name" value="NAD(P)-binding Rossmann-fold domains"/>
    <property type="match status" value="1"/>
</dbReference>
<organism evidence="9 10">
    <name type="scientific">Natronocalculus amylovorans</name>
    <dbReference type="NCBI Taxonomy" id="2917812"/>
    <lineage>
        <taxon>Archaea</taxon>
        <taxon>Methanobacteriati</taxon>
        <taxon>Methanobacteriota</taxon>
        <taxon>Stenosarchaea group</taxon>
        <taxon>Halobacteria</taxon>
        <taxon>Halobacteriales</taxon>
        <taxon>Haloferacaceae</taxon>
        <taxon>Natronocalculus</taxon>
    </lineage>
</organism>
<accession>A0AAE3FZ98</accession>
<protein>
    <recommendedName>
        <fullName evidence="2">UDP-N-acetyl-D-mannosamine dehydrogenase</fullName>
        <ecNumber evidence="1">1.1.1.336</ecNumber>
    </recommendedName>
    <alternativeName>
        <fullName evidence="5">UDP-ManNAc 6-dehydrogenase</fullName>
    </alternativeName>
</protein>
<evidence type="ECO:0000256" key="6">
    <source>
        <dbReference type="ARBA" id="ARBA00049130"/>
    </source>
</evidence>
<keyword evidence="3" id="KW-0560">Oxidoreductase</keyword>
<comment type="caution">
    <text evidence="9">The sequence shown here is derived from an EMBL/GenBank/DDBJ whole genome shotgun (WGS) entry which is preliminary data.</text>
</comment>
<keyword evidence="10" id="KW-1185">Reference proteome</keyword>
<dbReference type="GO" id="GO:0089714">
    <property type="term" value="F:UDP-N-acetyl-D-mannosamine dehydrogenase activity"/>
    <property type="evidence" value="ECO:0007669"/>
    <property type="project" value="UniProtKB-EC"/>
</dbReference>
<dbReference type="Pfam" id="PF03720">
    <property type="entry name" value="UDPG_MGDP_dh_C"/>
    <property type="match status" value="1"/>
</dbReference>
<gene>
    <name evidence="9" type="ORF">AArcSt2_14280</name>
</gene>
<dbReference type="PANTHER" id="PTHR43491">
    <property type="entry name" value="UDP-N-ACETYL-D-MANNOSAMINE DEHYDROGENASE"/>
    <property type="match status" value="1"/>
</dbReference>
<dbReference type="GO" id="GO:0016628">
    <property type="term" value="F:oxidoreductase activity, acting on the CH-CH group of donors, NAD or NADP as acceptor"/>
    <property type="evidence" value="ECO:0007669"/>
    <property type="project" value="InterPro"/>
</dbReference>
<dbReference type="InterPro" id="IPR017476">
    <property type="entry name" value="UDP-Glc/GDP-Man"/>
</dbReference>
<dbReference type="Pfam" id="PF00984">
    <property type="entry name" value="UDPG_MGDP_dh"/>
    <property type="match status" value="1"/>
</dbReference>
<dbReference type="AlphaFoldDB" id="A0AAE3FZ98"/>
<keyword evidence="4" id="KW-0520">NAD</keyword>
<dbReference type="InterPro" id="IPR028359">
    <property type="entry name" value="UDP_ManNAc/GlcNAc_DH"/>
</dbReference>
<dbReference type="InterPro" id="IPR014027">
    <property type="entry name" value="UDP-Glc/GDP-Man_DH_C"/>
</dbReference>
<reference evidence="9" key="1">
    <citation type="journal article" date="2022" name="Syst. Appl. Microbiol.">
        <title>Natronocalculus amylovorans gen. nov., sp. nov., and Natranaeroarchaeum aerophilus sp. nov., dominant culturable amylolytic natronoarchaea from hypersaline soda lakes in southwestern Siberia.</title>
        <authorList>
            <person name="Sorokin D.Y."/>
            <person name="Elcheninov A.G."/>
            <person name="Khizhniak T.V."/>
            <person name="Koenen M."/>
            <person name="Bale N.J."/>
            <person name="Damste J.S.S."/>
            <person name="Kublanov I.V."/>
        </authorList>
    </citation>
    <scope>NUCLEOTIDE SEQUENCE</scope>
    <source>
        <strain evidence="9">AArc-St2</strain>
    </source>
</reference>
<evidence type="ECO:0000256" key="7">
    <source>
        <dbReference type="PIRNR" id="PIRNR000124"/>
    </source>
</evidence>
<dbReference type="SMART" id="SM00984">
    <property type="entry name" value="UDPG_MGDP_dh_C"/>
    <property type="match status" value="1"/>
</dbReference>
<dbReference type="PIRSF" id="PIRSF500136">
    <property type="entry name" value="UDP_ManNAc_DH"/>
    <property type="match status" value="1"/>
</dbReference>
<dbReference type="PANTHER" id="PTHR43491:SF5">
    <property type="entry name" value="UDP-N-ACETYL-D-MANNOSAMINE DEHYDROGENASE"/>
    <property type="match status" value="1"/>
</dbReference>
<evidence type="ECO:0000256" key="4">
    <source>
        <dbReference type="ARBA" id="ARBA00023027"/>
    </source>
</evidence>
<dbReference type="InterPro" id="IPR036291">
    <property type="entry name" value="NAD(P)-bd_dom_sf"/>
</dbReference>
<dbReference type="InterPro" id="IPR008927">
    <property type="entry name" value="6-PGluconate_DH-like_C_sf"/>
</dbReference>
<evidence type="ECO:0000256" key="5">
    <source>
        <dbReference type="ARBA" id="ARBA00030172"/>
    </source>
</evidence>
<dbReference type="SUPFAM" id="SSF48179">
    <property type="entry name" value="6-phosphogluconate dehydrogenase C-terminal domain-like"/>
    <property type="match status" value="1"/>
</dbReference>
<evidence type="ECO:0000256" key="1">
    <source>
        <dbReference type="ARBA" id="ARBA00012935"/>
    </source>
</evidence>
<dbReference type="SUPFAM" id="SSF52413">
    <property type="entry name" value="UDP-glucose/GDP-mannose dehydrogenase C-terminal domain"/>
    <property type="match status" value="1"/>
</dbReference>
<dbReference type="Pfam" id="PF03721">
    <property type="entry name" value="UDPG_MGDP_dh_N"/>
    <property type="match status" value="1"/>
</dbReference>
<dbReference type="Proteomes" id="UP001203207">
    <property type="component" value="Unassembled WGS sequence"/>
</dbReference>
<comment type="similarity">
    <text evidence="7">Belongs to the UDP-glucose/GDP-mannose dehydrogenase family.</text>
</comment>
<dbReference type="PIRSF" id="PIRSF000124">
    <property type="entry name" value="UDPglc_GDPman_dh"/>
    <property type="match status" value="1"/>
</dbReference>
<dbReference type="GO" id="GO:0051287">
    <property type="term" value="F:NAD binding"/>
    <property type="evidence" value="ECO:0007669"/>
    <property type="project" value="InterPro"/>
</dbReference>
<evidence type="ECO:0000256" key="2">
    <source>
        <dbReference type="ARBA" id="ARBA00016796"/>
    </source>
</evidence>
<dbReference type="EC" id="1.1.1.336" evidence="1"/>
<evidence type="ECO:0000313" key="9">
    <source>
        <dbReference type="EMBL" id="MCL9818107.1"/>
    </source>
</evidence>
<dbReference type="RefSeq" id="WP_250585559.1">
    <property type="nucleotide sequence ID" value="NZ_JAKRVX010000007.1"/>
</dbReference>
<reference evidence="9" key="2">
    <citation type="submission" date="2022-02" db="EMBL/GenBank/DDBJ databases">
        <authorList>
            <person name="Elcheninov A.G."/>
            <person name="Sorokin D.Y."/>
            <person name="Kublanov I.V."/>
        </authorList>
    </citation>
    <scope>NUCLEOTIDE SEQUENCE</scope>
    <source>
        <strain evidence="9">AArc-St2</strain>
    </source>
</reference>
<evidence type="ECO:0000259" key="8">
    <source>
        <dbReference type="SMART" id="SM00984"/>
    </source>
</evidence>
<dbReference type="InterPro" id="IPR001732">
    <property type="entry name" value="UDP-Glc/GDP-Man_DH_N"/>
</dbReference>
<feature type="domain" description="UDP-glucose/GDP-mannose dehydrogenase C-terminal" evidence="8">
    <location>
        <begin position="343"/>
        <end position="437"/>
    </location>
</feature>